<reference evidence="2 3" key="1">
    <citation type="submission" date="2020-01" db="EMBL/GenBank/DDBJ databases">
        <title>Investigation of new actinobacteria for the biodesulphurisation of diesel fuel.</title>
        <authorList>
            <person name="Athi Narayanan S.M."/>
        </authorList>
    </citation>
    <scope>NUCLEOTIDE SEQUENCE [LARGE SCALE GENOMIC DNA]</scope>
    <source>
        <strain evidence="2 3">213E</strain>
    </source>
</reference>
<feature type="non-terminal residue" evidence="2">
    <location>
        <position position="1"/>
    </location>
</feature>
<evidence type="ECO:0000313" key="3">
    <source>
        <dbReference type="Proteomes" id="UP000466307"/>
    </source>
</evidence>
<proteinExistence type="predicted"/>
<dbReference type="EMBL" id="JAADZU010000206">
    <property type="protein sequence ID" value="NDK92690.1"/>
    <property type="molecule type" value="Genomic_DNA"/>
</dbReference>
<accession>A0A7K3LWN3</accession>
<keyword evidence="3" id="KW-1185">Reference proteome</keyword>
<dbReference type="Proteomes" id="UP000466307">
    <property type="component" value="Unassembled WGS sequence"/>
</dbReference>
<feature type="non-terminal residue" evidence="2">
    <location>
        <position position="69"/>
    </location>
</feature>
<keyword evidence="1" id="KW-1133">Transmembrane helix</keyword>
<evidence type="ECO:0000256" key="1">
    <source>
        <dbReference type="SAM" id="Phobius"/>
    </source>
</evidence>
<name>A0A7K3LWN3_9ACTN</name>
<keyword evidence="1" id="KW-0812">Transmembrane</keyword>
<evidence type="ECO:0000313" key="2">
    <source>
        <dbReference type="EMBL" id="NDK92690.1"/>
    </source>
</evidence>
<organism evidence="2 3">
    <name type="scientific">Gordonia desulfuricans</name>
    <dbReference type="NCBI Taxonomy" id="89051"/>
    <lineage>
        <taxon>Bacteria</taxon>
        <taxon>Bacillati</taxon>
        <taxon>Actinomycetota</taxon>
        <taxon>Actinomycetes</taxon>
        <taxon>Mycobacteriales</taxon>
        <taxon>Gordoniaceae</taxon>
        <taxon>Gordonia</taxon>
    </lineage>
</organism>
<keyword evidence="1" id="KW-0472">Membrane</keyword>
<protein>
    <submittedName>
        <fullName evidence="2">Uncharacterized protein</fullName>
    </submittedName>
</protein>
<comment type="caution">
    <text evidence="2">The sequence shown here is derived from an EMBL/GenBank/DDBJ whole genome shotgun (WGS) entry which is preliminary data.</text>
</comment>
<dbReference type="AlphaFoldDB" id="A0A7K3LWN3"/>
<feature type="transmembrane region" description="Helical" evidence="1">
    <location>
        <begin position="50"/>
        <end position="68"/>
    </location>
</feature>
<gene>
    <name evidence="2" type="ORF">GYA93_24600</name>
</gene>
<sequence length="69" mass="7647">AAVVTWLVVNLPILTLYPRGWYEFFRLNSERGADSDSLLRLAAKAVGTTWDVPILNIVSFGLMILLVIG</sequence>